<name>A0A4R1AXE5_9BACI</name>
<dbReference type="Proteomes" id="UP000293846">
    <property type="component" value="Unassembled WGS sequence"/>
</dbReference>
<accession>A0A4R1AXE5</accession>
<comment type="caution">
    <text evidence="3">The sequence shown here is derived from an EMBL/GenBank/DDBJ whole genome shotgun (WGS) entry which is preliminary data.</text>
</comment>
<dbReference type="Pfam" id="PF13115">
    <property type="entry name" value="YtkA"/>
    <property type="match status" value="1"/>
</dbReference>
<dbReference type="EMBL" id="SJTH01000005">
    <property type="protein sequence ID" value="TCJ05198.1"/>
    <property type="molecule type" value="Genomic_DNA"/>
</dbReference>
<feature type="chain" id="PRO_5020737554" description="YtkA-like domain-containing protein" evidence="1">
    <location>
        <begin position="22"/>
        <end position="120"/>
    </location>
</feature>
<evidence type="ECO:0000259" key="2">
    <source>
        <dbReference type="Pfam" id="PF13115"/>
    </source>
</evidence>
<organism evidence="3 4">
    <name type="scientific">Cytobacillus praedii</name>
    <dbReference type="NCBI Taxonomy" id="1742358"/>
    <lineage>
        <taxon>Bacteria</taxon>
        <taxon>Bacillati</taxon>
        <taxon>Bacillota</taxon>
        <taxon>Bacilli</taxon>
        <taxon>Bacillales</taxon>
        <taxon>Bacillaceae</taxon>
        <taxon>Cytobacillus</taxon>
    </lineage>
</organism>
<proteinExistence type="predicted"/>
<keyword evidence="1" id="KW-0732">Signal</keyword>
<reference evidence="3 4" key="1">
    <citation type="submission" date="2019-03" db="EMBL/GenBank/DDBJ databases">
        <authorList>
            <person name="Jensen L."/>
            <person name="Storgaard J."/>
            <person name="Sulaj E."/>
            <person name="Schramm A."/>
            <person name="Marshall I.P.G."/>
        </authorList>
    </citation>
    <scope>NUCLEOTIDE SEQUENCE [LARGE SCALE GENOMIC DNA]</scope>
    <source>
        <strain evidence="3 4">2017H2G3</strain>
    </source>
</reference>
<protein>
    <recommendedName>
        <fullName evidence="2">YtkA-like domain-containing protein</fullName>
    </recommendedName>
</protein>
<dbReference type="OrthoDB" id="2475673at2"/>
<dbReference type="PROSITE" id="PS51257">
    <property type="entry name" value="PROKAR_LIPOPROTEIN"/>
    <property type="match status" value="1"/>
</dbReference>
<gene>
    <name evidence="3" type="ORF">E0Y62_05940</name>
</gene>
<evidence type="ECO:0000256" key="1">
    <source>
        <dbReference type="SAM" id="SignalP"/>
    </source>
</evidence>
<sequence>MRKLFSILTLLLIFLTGCSSGSNYEFTIDTPPTYNGEKDSPIIFKVSEDGKPIEGLEIIANLEMAKMDHGEIHLNLQDKGNGLYESSVELPMAGEWIANIEAEKDGESFEKAITFDVDEE</sequence>
<dbReference type="AlphaFoldDB" id="A0A4R1AXE5"/>
<dbReference type="RefSeq" id="WP_131236369.1">
    <property type="nucleotide sequence ID" value="NZ_CP183326.1"/>
</dbReference>
<feature type="domain" description="YtkA-like" evidence="2">
    <location>
        <begin position="22"/>
        <end position="99"/>
    </location>
</feature>
<feature type="signal peptide" evidence="1">
    <location>
        <begin position="1"/>
        <end position="21"/>
    </location>
</feature>
<keyword evidence="4" id="KW-1185">Reference proteome</keyword>
<dbReference type="InterPro" id="IPR032693">
    <property type="entry name" value="YtkA-like_dom"/>
</dbReference>
<dbReference type="STRING" id="1742358.GCA_001439605_01943"/>
<evidence type="ECO:0000313" key="4">
    <source>
        <dbReference type="Proteomes" id="UP000293846"/>
    </source>
</evidence>
<evidence type="ECO:0000313" key="3">
    <source>
        <dbReference type="EMBL" id="TCJ05198.1"/>
    </source>
</evidence>